<dbReference type="PhylomeDB" id="A0A0G4EXL6"/>
<keyword evidence="2" id="KW-1133">Transmembrane helix</keyword>
<sequence length="479" mass="51613">MMTSVEAKPSWLARLGRGIFNFCDNHFLPVGLVVFVVFGALVPLPGEWLAGVDSPVPSGLVSRICVCIIFVLSGLKLQFAEVKEGLKCWQGALYGVFSIIVITPLAGFALVFVPLVPMELSLGLALFALMPMTLTSGVILTKQAEGNQPLALLFTVVTNFLAIFTLPVSVPLLVDVSQGGAEEGESITVRIDGVQMLLNLTYSILVPLVVGKLLSLWKPILAFANRHKKLMKHSSAFFLIVIVWMSVSKAVDQIADLHVEMVIATAALGVGLHLVYLAINASASLLLRLPTPISKAVVVCASQKTLPVCVTVIEFLPAALGARGVMVIGAILGHFTQILIDAFLASWWAQRSRKQKAAVPNAQQQQQQQSGLKDTDTQTDDVIVTPVAKGTTMATDETTETEDSRCPLEPKRSNDSLVSLHIPIEESVMGVPGSDPFGYVGSPRAERPSSDASRGVERSLDHMSNWISQSELGLSWRMH</sequence>
<dbReference type="VEuPathDB" id="CryptoDB:Vbra_8482"/>
<feature type="transmembrane region" description="Helical" evidence="2">
    <location>
        <begin position="296"/>
        <end position="320"/>
    </location>
</feature>
<dbReference type="InterPro" id="IPR016833">
    <property type="entry name" value="Put_Na-Bile_cotransptr"/>
</dbReference>
<keyword evidence="2" id="KW-0472">Membrane</keyword>
<feature type="region of interest" description="Disordered" evidence="1">
    <location>
        <begin position="358"/>
        <end position="412"/>
    </location>
</feature>
<evidence type="ECO:0000256" key="2">
    <source>
        <dbReference type="SAM" id="Phobius"/>
    </source>
</evidence>
<dbReference type="InParanoid" id="A0A0G4EXL6"/>
<keyword evidence="2" id="KW-0812">Transmembrane</keyword>
<dbReference type="Gene3D" id="1.20.1530.20">
    <property type="match status" value="1"/>
</dbReference>
<gene>
    <name evidence="3" type="ORF">Vbra_8482</name>
</gene>
<feature type="transmembrane region" description="Helical" evidence="2">
    <location>
        <begin position="194"/>
        <end position="215"/>
    </location>
</feature>
<feature type="transmembrane region" description="Helical" evidence="2">
    <location>
        <begin position="122"/>
        <end position="140"/>
    </location>
</feature>
<dbReference type="AlphaFoldDB" id="A0A0G4EXL6"/>
<evidence type="ECO:0000313" key="4">
    <source>
        <dbReference type="Proteomes" id="UP000041254"/>
    </source>
</evidence>
<dbReference type="InterPro" id="IPR038770">
    <property type="entry name" value="Na+/solute_symporter_sf"/>
</dbReference>
<evidence type="ECO:0000256" key="1">
    <source>
        <dbReference type="SAM" id="MobiDB-lite"/>
    </source>
</evidence>
<proteinExistence type="predicted"/>
<keyword evidence="4" id="KW-1185">Reference proteome</keyword>
<accession>A0A0G4EXL6</accession>
<feature type="transmembrane region" description="Helical" evidence="2">
    <location>
        <begin position="326"/>
        <end position="349"/>
    </location>
</feature>
<feature type="compositionally biased region" description="Basic and acidic residues" evidence="1">
    <location>
        <begin position="402"/>
        <end position="412"/>
    </location>
</feature>
<feature type="transmembrane region" description="Helical" evidence="2">
    <location>
        <begin position="236"/>
        <end position="255"/>
    </location>
</feature>
<dbReference type="OMA" id="PMILIHL"/>
<reference evidence="3 4" key="1">
    <citation type="submission" date="2014-11" db="EMBL/GenBank/DDBJ databases">
        <authorList>
            <person name="Zhu J."/>
            <person name="Qi W."/>
            <person name="Song R."/>
        </authorList>
    </citation>
    <scope>NUCLEOTIDE SEQUENCE [LARGE SCALE GENOMIC DNA]</scope>
</reference>
<organism evidence="3 4">
    <name type="scientific">Vitrella brassicaformis (strain CCMP3155)</name>
    <dbReference type="NCBI Taxonomy" id="1169540"/>
    <lineage>
        <taxon>Eukaryota</taxon>
        <taxon>Sar</taxon>
        <taxon>Alveolata</taxon>
        <taxon>Colpodellida</taxon>
        <taxon>Vitrellaceae</taxon>
        <taxon>Vitrella</taxon>
    </lineage>
</organism>
<dbReference type="Proteomes" id="UP000041254">
    <property type="component" value="Unassembled WGS sequence"/>
</dbReference>
<name>A0A0G4EXL6_VITBC</name>
<evidence type="ECO:0000313" key="3">
    <source>
        <dbReference type="EMBL" id="CEM04029.1"/>
    </source>
</evidence>
<dbReference type="PANTHER" id="PTHR18640:SF10">
    <property type="entry name" value="SODIUM_METABOLITE COTRANSPORTER BASS4, CHLOROPLASTIC-RELATED"/>
    <property type="match status" value="1"/>
</dbReference>
<feature type="transmembrane region" description="Helical" evidence="2">
    <location>
        <begin position="60"/>
        <end position="79"/>
    </location>
</feature>
<feature type="transmembrane region" description="Helical" evidence="2">
    <location>
        <begin position="261"/>
        <end position="287"/>
    </location>
</feature>
<feature type="transmembrane region" description="Helical" evidence="2">
    <location>
        <begin position="27"/>
        <end position="48"/>
    </location>
</feature>
<dbReference type="Pfam" id="PF13593">
    <property type="entry name" value="SBF_like"/>
    <property type="match status" value="1"/>
</dbReference>
<dbReference type="PANTHER" id="PTHR18640">
    <property type="entry name" value="SOLUTE CARRIER FAMILY 10 MEMBER 7"/>
    <property type="match status" value="1"/>
</dbReference>
<feature type="transmembrane region" description="Helical" evidence="2">
    <location>
        <begin position="91"/>
        <end position="116"/>
    </location>
</feature>
<dbReference type="EMBL" id="CDMY01000347">
    <property type="protein sequence ID" value="CEM04029.1"/>
    <property type="molecule type" value="Genomic_DNA"/>
</dbReference>
<feature type="compositionally biased region" description="Low complexity" evidence="1">
    <location>
        <begin position="380"/>
        <end position="396"/>
    </location>
</feature>
<dbReference type="OrthoDB" id="188035at2759"/>
<feature type="transmembrane region" description="Helical" evidence="2">
    <location>
        <begin position="152"/>
        <end position="174"/>
    </location>
</feature>
<protein>
    <submittedName>
        <fullName evidence="3">Uncharacterized protein</fullName>
    </submittedName>
</protein>